<comment type="similarity">
    <text evidence="14">Belongs to the ATP-dependent AMP-binding enzyme family. Bubblegum subfamily.</text>
</comment>
<comment type="catalytic activity">
    <reaction evidence="18">
        <text>tetracosanoate + ATP + CoA = tetracosanoyl-CoA + AMP + diphosphate</text>
        <dbReference type="Rhea" id="RHEA:33639"/>
        <dbReference type="ChEBI" id="CHEBI:30616"/>
        <dbReference type="ChEBI" id="CHEBI:31014"/>
        <dbReference type="ChEBI" id="CHEBI:33019"/>
        <dbReference type="ChEBI" id="CHEBI:57287"/>
        <dbReference type="ChEBI" id="CHEBI:65052"/>
        <dbReference type="ChEBI" id="CHEBI:456215"/>
    </reaction>
    <physiologicalReaction direction="left-to-right" evidence="18">
        <dbReference type="Rhea" id="RHEA:33640"/>
    </physiologicalReaction>
</comment>
<evidence type="ECO:0000256" key="19">
    <source>
        <dbReference type="ARBA" id="ARBA00049139"/>
    </source>
</evidence>
<reference evidence="21" key="1">
    <citation type="submission" date="2020-03" db="EMBL/GenBank/DDBJ databases">
        <title>Studies in the Genomics of Life Span.</title>
        <authorList>
            <person name="Glass D."/>
        </authorList>
    </citation>
    <scope>NUCLEOTIDE SEQUENCE</scope>
    <source>
        <strain evidence="21">LTLLF</strain>
        <tissue evidence="21">Muscle</tissue>
    </source>
</reference>
<evidence type="ECO:0000256" key="5">
    <source>
        <dbReference type="ARBA" id="ARBA00022832"/>
    </source>
</evidence>
<comment type="catalytic activity">
    <reaction evidence="8">
        <text>a long-chain fatty acid + ATP + CoA = a long-chain fatty acyl-CoA + AMP + diphosphate</text>
        <dbReference type="Rhea" id="RHEA:15421"/>
        <dbReference type="ChEBI" id="CHEBI:30616"/>
        <dbReference type="ChEBI" id="CHEBI:33019"/>
        <dbReference type="ChEBI" id="CHEBI:57287"/>
        <dbReference type="ChEBI" id="CHEBI:57560"/>
        <dbReference type="ChEBI" id="CHEBI:83139"/>
        <dbReference type="ChEBI" id="CHEBI:456215"/>
        <dbReference type="EC" id="6.2.1.3"/>
    </reaction>
    <physiologicalReaction direction="left-to-right" evidence="8">
        <dbReference type="Rhea" id="RHEA:15422"/>
    </physiologicalReaction>
</comment>
<dbReference type="Gene3D" id="3.40.50.12780">
    <property type="entry name" value="N-terminal domain of ligase-like"/>
    <property type="match status" value="1"/>
</dbReference>
<evidence type="ECO:0000256" key="13">
    <source>
        <dbReference type="ARBA" id="ARBA00036043"/>
    </source>
</evidence>
<comment type="catalytic activity">
    <reaction evidence="9">
        <text>(5Z,8Z,11Z,14Z)-eicosatetraenoate + ATP + CoA = (5Z,8Z,11Z,14Z)-eicosatetraenoyl-CoA + AMP + diphosphate</text>
        <dbReference type="Rhea" id="RHEA:19713"/>
        <dbReference type="ChEBI" id="CHEBI:30616"/>
        <dbReference type="ChEBI" id="CHEBI:32395"/>
        <dbReference type="ChEBI" id="CHEBI:33019"/>
        <dbReference type="ChEBI" id="CHEBI:57287"/>
        <dbReference type="ChEBI" id="CHEBI:57368"/>
        <dbReference type="ChEBI" id="CHEBI:456215"/>
        <dbReference type="EC" id="6.2.1.15"/>
    </reaction>
    <physiologicalReaction direction="left-to-right" evidence="9">
        <dbReference type="Rhea" id="RHEA:19714"/>
    </physiologicalReaction>
</comment>
<dbReference type="GO" id="GO:0005783">
    <property type="term" value="C:endoplasmic reticulum"/>
    <property type="evidence" value="ECO:0007669"/>
    <property type="project" value="TreeGrafter"/>
</dbReference>
<keyword evidence="4" id="KW-0547">Nucleotide-binding</keyword>
<evidence type="ECO:0000256" key="14">
    <source>
        <dbReference type="ARBA" id="ARBA00038034"/>
    </source>
</evidence>
<dbReference type="GO" id="GO:0005829">
    <property type="term" value="C:cytosol"/>
    <property type="evidence" value="ECO:0007669"/>
    <property type="project" value="Ensembl"/>
</dbReference>
<evidence type="ECO:0000256" key="1">
    <source>
        <dbReference type="ARBA" id="ARBA00004496"/>
    </source>
</evidence>
<evidence type="ECO:0000256" key="3">
    <source>
        <dbReference type="ARBA" id="ARBA00022598"/>
    </source>
</evidence>
<evidence type="ECO:0000256" key="7">
    <source>
        <dbReference type="ARBA" id="ARBA00023098"/>
    </source>
</evidence>
<dbReference type="EMBL" id="JAATJU010015746">
    <property type="protein sequence ID" value="KAH0517562.1"/>
    <property type="molecule type" value="Genomic_DNA"/>
</dbReference>
<dbReference type="InterPro" id="IPR000873">
    <property type="entry name" value="AMP-dep_synth/lig_dom"/>
</dbReference>
<dbReference type="AlphaFoldDB" id="A0A8J6GW26"/>
<evidence type="ECO:0000256" key="16">
    <source>
        <dbReference type="ARBA" id="ARBA00042118"/>
    </source>
</evidence>
<keyword evidence="3 21" id="KW-0436">Ligase</keyword>
<comment type="catalytic activity">
    <reaction evidence="12">
        <text>(9Z,12Z)-octadecadienoate + ATP + CoA = (9Z,12Z)-octadecadienoyl-CoA + AMP + diphosphate</text>
        <dbReference type="Rhea" id="RHEA:33651"/>
        <dbReference type="ChEBI" id="CHEBI:30245"/>
        <dbReference type="ChEBI" id="CHEBI:30616"/>
        <dbReference type="ChEBI" id="CHEBI:33019"/>
        <dbReference type="ChEBI" id="CHEBI:57287"/>
        <dbReference type="ChEBI" id="CHEBI:57383"/>
        <dbReference type="ChEBI" id="CHEBI:456215"/>
    </reaction>
    <physiologicalReaction direction="left-to-right" evidence="12">
        <dbReference type="Rhea" id="RHEA:33652"/>
    </physiologicalReaction>
</comment>
<dbReference type="Pfam" id="PF23562">
    <property type="entry name" value="AMP-binding_C_3"/>
    <property type="match status" value="1"/>
</dbReference>
<dbReference type="Proteomes" id="UP000710432">
    <property type="component" value="Unassembled WGS sequence"/>
</dbReference>
<dbReference type="PANTHER" id="PTHR43272:SF101">
    <property type="entry name" value="ACYL-COA SYNTHETASE BUBBLEGUM FAMILY MEMBER 2-RELATED"/>
    <property type="match status" value="1"/>
</dbReference>
<dbReference type="GO" id="GO:0016020">
    <property type="term" value="C:membrane"/>
    <property type="evidence" value="ECO:0007669"/>
    <property type="project" value="TreeGrafter"/>
</dbReference>
<dbReference type="PANTHER" id="PTHR43272">
    <property type="entry name" value="LONG-CHAIN-FATTY-ACID--COA LIGASE"/>
    <property type="match status" value="1"/>
</dbReference>
<dbReference type="Pfam" id="PF00501">
    <property type="entry name" value="AMP-binding"/>
    <property type="match status" value="1"/>
</dbReference>
<protein>
    <recommendedName>
        <fullName evidence="15">Long-chain-fatty-acid--CoA ligase ACSBG2</fullName>
        <ecNumber evidence="10">6.2.1.15</ecNumber>
        <ecNumber evidence="11">6.2.1.3</ecNumber>
    </recommendedName>
    <alternativeName>
        <fullName evidence="17">Acyl-CoA synthetase bubblegum family member 2</fullName>
    </alternativeName>
    <alternativeName>
        <fullName evidence="16">Arachidonate--CoA ligase ACSBG2</fullName>
    </alternativeName>
</protein>
<dbReference type="GO" id="GO:0005524">
    <property type="term" value="F:ATP binding"/>
    <property type="evidence" value="ECO:0007669"/>
    <property type="project" value="UniProtKB-KW"/>
</dbReference>
<evidence type="ECO:0000256" key="15">
    <source>
        <dbReference type="ARBA" id="ARBA00040479"/>
    </source>
</evidence>
<dbReference type="CDD" id="cd05933">
    <property type="entry name" value="ACSBG_like"/>
    <property type="match status" value="1"/>
</dbReference>
<evidence type="ECO:0000256" key="10">
    <source>
        <dbReference type="ARBA" id="ARBA00026113"/>
    </source>
</evidence>
<evidence type="ECO:0000256" key="4">
    <source>
        <dbReference type="ARBA" id="ARBA00022741"/>
    </source>
</evidence>
<gene>
    <name evidence="21" type="ORF">LTLLF_120460</name>
</gene>
<evidence type="ECO:0000256" key="8">
    <source>
        <dbReference type="ARBA" id="ARBA00024484"/>
    </source>
</evidence>
<keyword evidence="7" id="KW-0443">Lipid metabolism</keyword>
<dbReference type="EC" id="6.2.1.3" evidence="11"/>
<evidence type="ECO:0000256" key="11">
    <source>
        <dbReference type="ARBA" id="ARBA00026121"/>
    </source>
</evidence>
<name>A0A8J6GW26_MICOH</name>
<comment type="catalytic activity">
    <reaction evidence="19">
        <text>hexadecanoate + ATP + CoA = hexadecanoyl-CoA + AMP + diphosphate</text>
        <dbReference type="Rhea" id="RHEA:30751"/>
        <dbReference type="ChEBI" id="CHEBI:7896"/>
        <dbReference type="ChEBI" id="CHEBI:30616"/>
        <dbReference type="ChEBI" id="CHEBI:33019"/>
        <dbReference type="ChEBI" id="CHEBI:57287"/>
        <dbReference type="ChEBI" id="CHEBI:57379"/>
        <dbReference type="ChEBI" id="CHEBI:456215"/>
    </reaction>
    <physiologicalReaction direction="left-to-right" evidence="19">
        <dbReference type="Rhea" id="RHEA:30752"/>
    </physiologicalReaction>
</comment>
<dbReference type="GO" id="GO:0047676">
    <property type="term" value="F:arachidonate-CoA ligase activity"/>
    <property type="evidence" value="ECO:0007669"/>
    <property type="project" value="UniProtKB-EC"/>
</dbReference>
<comment type="subcellular location">
    <subcellularLocation>
        <location evidence="1">Cytoplasm</location>
    </subcellularLocation>
</comment>
<evidence type="ECO:0000313" key="22">
    <source>
        <dbReference type="Proteomes" id="UP000710432"/>
    </source>
</evidence>
<proteinExistence type="inferred from homology"/>
<dbReference type="SUPFAM" id="SSF56801">
    <property type="entry name" value="Acetyl-CoA synthetase-like"/>
    <property type="match status" value="1"/>
</dbReference>
<organism evidence="21 22">
    <name type="scientific">Microtus ochrogaster</name>
    <name type="common">Prairie vole</name>
    <dbReference type="NCBI Taxonomy" id="79684"/>
    <lineage>
        <taxon>Eukaryota</taxon>
        <taxon>Metazoa</taxon>
        <taxon>Chordata</taxon>
        <taxon>Craniata</taxon>
        <taxon>Vertebrata</taxon>
        <taxon>Euteleostomi</taxon>
        <taxon>Mammalia</taxon>
        <taxon>Eutheria</taxon>
        <taxon>Euarchontoglires</taxon>
        <taxon>Glires</taxon>
        <taxon>Rodentia</taxon>
        <taxon>Myomorpha</taxon>
        <taxon>Muroidea</taxon>
        <taxon>Cricetidae</taxon>
        <taxon>Arvicolinae</taxon>
        <taxon>Microtus</taxon>
    </lineage>
</organism>
<dbReference type="InterPro" id="IPR020845">
    <property type="entry name" value="AMP-binding_CS"/>
</dbReference>
<evidence type="ECO:0000256" key="18">
    <source>
        <dbReference type="ARBA" id="ARBA00048666"/>
    </source>
</evidence>
<sequence>MAQEKKVEDPEKGMDATPVPLKLWSSHCDGEVLLRLSRHGPGHETPMTIPELFQESVERFSAYPALASKNGKRWDTLTFSQYYEASRKAARSFLKLGLQRFHGVGILGYNSAEWAISALGAVLAGGLCVGIYVTNSAEACQYVIKHAKVNILLVENDQQLQKILSIPPDKMEPLKAVVQFRLPLGENSLRNLYSWHDFMELGNAIPNVQLDRIILSQKANQCAVLIYTSGTTGNPKGVMLSHDNITWTAAATGRELELSCASMKQETIVSYLPLSHIAPQMMDLWLSIKIGALTFFAQPDALRGTLVYTLQEVKPTIFLGVPRVWEKMQDTIKENVSRSSSLRKKAFVWAKILGLKVNTKRMLGKRDIPMNYRMAKALVFTKVRTSLGLDNCHSFFSGAAPLSQEVSEFFLSLDIPIGEIYGMSECSGPHTASSRNKYRILSCGKVFNGCRNMLYEQNKDGMGEVCIWGRHVFMGYLDREEATLEALDEDGWLHSGDMGRVDSQDFLFITGRIKEMLITAAGENVAPIPIETLVKEKIPIISNAVLVGDKAKFLSMLLTLKCETDRMSGEPLDNLNLEALNFCRTLGSTAATVSDVVRLRDPLIYTAIQRGIDNVNQEVISDSQRIRKWTILEKDFSIQGGELGPTAKLRRRIITQKYRAQIETMYL</sequence>
<dbReference type="PROSITE" id="PS00455">
    <property type="entry name" value="AMP_BINDING"/>
    <property type="match status" value="1"/>
</dbReference>
<evidence type="ECO:0000256" key="17">
    <source>
        <dbReference type="ARBA" id="ARBA00043192"/>
    </source>
</evidence>
<keyword evidence="2" id="KW-0963">Cytoplasm</keyword>
<accession>A0A8J6GW26</accession>
<evidence type="ECO:0000256" key="12">
    <source>
        <dbReference type="ARBA" id="ARBA00035848"/>
    </source>
</evidence>
<keyword evidence="5" id="KW-0276">Fatty acid metabolism</keyword>
<evidence type="ECO:0000259" key="20">
    <source>
        <dbReference type="Pfam" id="PF00501"/>
    </source>
</evidence>
<comment type="catalytic activity">
    <reaction evidence="13">
        <text>(9Z)-octadecenoate + ATP + CoA = (9Z)-octadecenoyl-CoA + AMP + diphosphate</text>
        <dbReference type="Rhea" id="RHEA:33607"/>
        <dbReference type="ChEBI" id="CHEBI:30616"/>
        <dbReference type="ChEBI" id="CHEBI:30823"/>
        <dbReference type="ChEBI" id="CHEBI:33019"/>
        <dbReference type="ChEBI" id="CHEBI:57287"/>
        <dbReference type="ChEBI" id="CHEBI:57387"/>
        <dbReference type="ChEBI" id="CHEBI:456215"/>
    </reaction>
    <physiologicalReaction direction="left-to-right" evidence="13">
        <dbReference type="Rhea" id="RHEA:33608"/>
    </physiologicalReaction>
</comment>
<dbReference type="InterPro" id="IPR042099">
    <property type="entry name" value="ANL_N_sf"/>
</dbReference>
<evidence type="ECO:0000256" key="2">
    <source>
        <dbReference type="ARBA" id="ARBA00022490"/>
    </source>
</evidence>
<keyword evidence="6" id="KW-0067">ATP-binding</keyword>
<feature type="domain" description="AMP-dependent synthetase/ligase" evidence="20">
    <location>
        <begin position="53"/>
        <end position="477"/>
    </location>
</feature>
<evidence type="ECO:0000256" key="9">
    <source>
        <dbReference type="ARBA" id="ARBA00024548"/>
    </source>
</evidence>
<evidence type="ECO:0000256" key="6">
    <source>
        <dbReference type="ARBA" id="ARBA00022840"/>
    </source>
</evidence>
<dbReference type="EC" id="6.2.1.15" evidence="10"/>
<evidence type="ECO:0000313" key="21">
    <source>
        <dbReference type="EMBL" id="KAH0517562.1"/>
    </source>
</evidence>
<comment type="caution">
    <text evidence="21">The sequence shown here is derived from an EMBL/GenBank/DDBJ whole genome shotgun (WGS) entry which is preliminary data.</text>
</comment>